<accession>A0A4V0EKU3</accession>
<feature type="transmembrane region" description="Helical" evidence="1">
    <location>
        <begin position="154"/>
        <end position="172"/>
    </location>
</feature>
<keyword evidence="1" id="KW-0472">Membrane</keyword>
<proteinExistence type="predicted"/>
<dbReference type="EMBL" id="CABEIU010000002">
    <property type="protein sequence ID" value="VTT08680.1"/>
    <property type="molecule type" value="Genomic_DNA"/>
</dbReference>
<dbReference type="AlphaFoldDB" id="A0A4V0EKU3"/>
<dbReference type="RefSeq" id="WP_239822341.1">
    <property type="nucleotide sequence ID" value="NZ_CABEIU010000002.1"/>
</dbReference>
<reference evidence="2 3" key="1">
    <citation type="submission" date="2019-05" db="EMBL/GenBank/DDBJ databases">
        <authorList>
            <consortium name="Pathogen Informatics"/>
        </authorList>
    </citation>
    <scope>NUCLEOTIDE SEQUENCE [LARGE SCALE GENOMIC DNA]</scope>
    <source>
        <strain evidence="2 3">NCTC10232</strain>
    </source>
</reference>
<evidence type="ECO:0000313" key="3">
    <source>
        <dbReference type="Proteomes" id="UP000388056"/>
    </source>
</evidence>
<feature type="transmembrane region" description="Helical" evidence="1">
    <location>
        <begin position="70"/>
        <end position="93"/>
    </location>
</feature>
<sequence length="193" mass="22816">MVWEVYLGEMMKDNYEIIPVGIYQKQSVFYDKSSQKLLIRIDKKESSYSQSFLVMIILFMLPIVRWLNQYLFINILLFNILILIFGTIAVFSVSRIYVKKLYRGIELSDLYLSRESYGIFLHQEKRNAKIAMITIISLFLIVTISAILYLLTSIFLFLFVSVGLLFPFCLFLNTKTKERYIILNQLIKELKNE</sequence>
<feature type="transmembrane region" description="Helical" evidence="1">
    <location>
        <begin position="46"/>
        <end position="64"/>
    </location>
</feature>
<dbReference type="Proteomes" id="UP000388056">
    <property type="component" value="Unassembled WGS sequence"/>
</dbReference>
<protein>
    <recommendedName>
        <fullName evidence="4">Tandem five-TM protein</fullName>
    </recommendedName>
</protein>
<feature type="transmembrane region" description="Helical" evidence="1">
    <location>
        <begin position="130"/>
        <end position="148"/>
    </location>
</feature>
<evidence type="ECO:0000313" key="2">
    <source>
        <dbReference type="EMBL" id="VTT08680.1"/>
    </source>
</evidence>
<keyword evidence="1" id="KW-1133">Transmembrane helix</keyword>
<gene>
    <name evidence="2" type="ORF">NCTC10232_01032</name>
</gene>
<keyword evidence="1" id="KW-0812">Transmembrane</keyword>
<organism evidence="2 3">
    <name type="scientific">Streptococcus oralis</name>
    <dbReference type="NCBI Taxonomy" id="1303"/>
    <lineage>
        <taxon>Bacteria</taxon>
        <taxon>Bacillati</taxon>
        <taxon>Bacillota</taxon>
        <taxon>Bacilli</taxon>
        <taxon>Lactobacillales</taxon>
        <taxon>Streptococcaceae</taxon>
        <taxon>Streptococcus</taxon>
    </lineage>
</organism>
<name>A0A4V0EKU3_STROR</name>
<evidence type="ECO:0008006" key="4">
    <source>
        <dbReference type="Google" id="ProtNLM"/>
    </source>
</evidence>
<evidence type="ECO:0000256" key="1">
    <source>
        <dbReference type="SAM" id="Phobius"/>
    </source>
</evidence>